<dbReference type="AlphaFoldDB" id="A0A644ZVR3"/>
<gene>
    <name evidence="1" type="ORF">SDC9_91764</name>
</gene>
<protein>
    <submittedName>
        <fullName evidence="1">Uncharacterized protein</fullName>
    </submittedName>
</protein>
<reference evidence="1" key="1">
    <citation type="submission" date="2019-08" db="EMBL/GenBank/DDBJ databases">
        <authorList>
            <person name="Kucharzyk K."/>
            <person name="Murdoch R.W."/>
            <person name="Higgins S."/>
            <person name="Loffler F."/>
        </authorList>
    </citation>
    <scope>NUCLEOTIDE SEQUENCE</scope>
</reference>
<name>A0A644ZVR3_9ZZZZ</name>
<proteinExistence type="predicted"/>
<accession>A0A644ZVR3</accession>
<sequence length="46" mass="5332">MHYAKNGEKFNQKAANLWVDRFLRFLKALFVFVAVDCATHANVFEA</sequence>
<comment type="caution">
    <text evidence="1">The sequence shown here is derived from an EMBL/GenBank/DDBJ whole genome shotgun (WGS) entry which is preliminary data.</text>
</comment>
<organism evidence="1">
    <name type="scientific">bioreactor metagenome</name>
    <dbReference type="NCBI Taxonomy" id="1076179"/>
    <lineage>
        <taxon>unclassified sequences</taxon>
        <taxon>metagenomes</taxon>
        <taxon>ecological metagenomes</taxon>
    </lineage>
</organism>
<evidence type="ECO:0000313" key="1">
    <source>
        <dbReference type="EMBL" id="MPM45079.1"/>
    </source>
</evidence>
<dbReference type="EMBL" id="VSSQ01010734">
    <property type="protein sequence ID" value="MPM45079.1"/>
    <property type="molecule type" value="Genomic_DNA"/>
</dbReference>